<dbReference type="AlphaFoldDB" id="M3Y5P2"/>
<protein>
    <submittedName>
        <fullName evidence="2">Uncharacterized protein</fullName>
    </submittedName>
</protein>
<dbReference type="EMBL" id="AEYP01004019">
    <property type="status" value="NOT_ANNOTATED_CDS"/>
    <property type="molecule type" value="Genomic_DNA"/>
</dbReference>
<accession>M3Y5P2</accession>
<proteinExistence type="predicted"/>
<evidence type="ECO:0000256" key="1">
    <source>
        <dbReference type="SAM" id="MobiDB-lite"/>
    </source>
</evidence>
<dbReference type="InParanoid" id="M3Y5P2"/>
<dbReference type="Ensembl" id="ENSMPUT00000006756.1">
    <property type="protein sequence ID" value="ENSMPUP00000006643.1"/>
    <property type="gene ID" value="ENSMPUG00000006697.1"/>
</dbReference>
<name>M3Y5P2_MUSPF</name>
<dbReference type="HOGENOM" id="CLU_1606479_0_0_1"/>
<dbReference type="EMBL" id="AEYP01004020">
    <property type="status" value="NOT_ANNOTATED_CDS"/>
    <property type="molecule type" value="Genomic_DNA"/>
</dbReference>
<organism evidence="2">
    <name type="scientific">Mustela putorius furo</name>
    <name type="common">European domestic ferret</name>
    <name type="synonym">Mustela furo</name>
    <dbReference type="NCBI Taxonomy" id="9669"/>
    <lineage>
        <taxon>Eukaryota</taxon>
        <taxon>Metazoa</taxon>
        <taxon>Chordata</taxon>
        <taxon>Craniata</taxon>
        <taxon>Vertebrata</taxon>
        <taxon>Euteleostomi</taxon>
        <taxon>Mammalia</taxon>
        <taxon>Eutheria</taxon>
        <taxon>Laurasiatheria</taxon>
        <taxon>Carnivora</taxon>
        <taxon>Caniformia</taxon>
        <taxon>Musteloidea</taxon>
        <taxon>Mustelidae</taxon>
        <taxon>Mustelinae</taxon>
        <taxon>Mustela</taxon>
    </lineage>
</organism>
<feature type="region of interest" description="Disordered" evidence="1">
    <location>
        <begin position="1"/>
        <end position="103"/>
    </location>
</feature>
<reference evidence="2" key="1">
    <citation type="submission" date="2024-06" db="UniProtKB">
        <authorList>
            <consortium name="Ensembl"/>
        </authorList>
    </citation>
    <scope>IDENTIFICATION</scope>
</reference>
<sequence length="166" mass="18528">AQAAPTRPRRPPASRGARETRPAPAPAPTVLPRHRPSAALDARAPTSPSAGSPPRTEARSDASRPPANHFCQRVTTKLPRVFSAPFRRRRRSTGRRLSSADPLNRSRRWAAVRCMGSHLQFGRVRRSICPATWSSISSRPRRSGVLGRRRIFTVLIYGKERKFHSL</sequence>
<evidence type="ECO:0000313" key="2">
    <source>
        <dbReference type="Ensembl" id="ENSMPUP00000006643.1"/>
    </source>
</evidence>